<keyword evidence="1 3" id="KW-0808">Transferase</keyword>
<accession>A0A1H7APM4</accession>
<dbReference type="PANTHER" id="PTHR43861">
    <property type="entry name" value="TRANS-ACONITATE 2-METHYLTRANSFERASE-RELATED"/>
    <property type="match status" value="1"/>
</dbReference>
<reference evidence="4" key="1">
    <citation type="submission" date="2016-10" db="EMBL/GenBank/DDBJ databases">
        <authorList>
            <person name="Varghese N."/>
            <person name="Submissions S."/>
        </authorList>
    </citation>
    <scope>NUCLEOTIDE SEQUENCE [LARGE SCALE GENOMIC DNA]</scope>
    <source>
        <strain evidence="4">DSM 2179</strain>
    </source>
</reference>
<dbReference type="Gene3D" id="3.40.50.150">
    <property type="entry name" value="Vaccinia Virus protein VP39"/>
    <property type="match status" value="1"/>
</dbReference>
<dbReference type="InterPro" id="IPR041698">
    <property type="entry name" value="Methyltransf_25"/>
</dbReference>
<name>A0A1H7APM4_9FIRM</name>
<dbReference type="Pfam" id="PF13649">
    <property type="entry name" value="Methyltransf_25"/>
    <property type="match status" value="1"/>
</dbReference>
<keyword evidence="3" id="KW-0489">Methyltransferase</keyword>
<dbReference type="CDD" id="cd02440">
    <property type="entry name" value="AdoMet_MTases"/>
    <property type="match status" value="1"/>
</dbReference>
<dbReference type="AlphaFoldDB" id="A0A1H7APM4"/>
<evidence type="ECO:0000259" key="2">
    <source>
        <dbReference type="Pfam" id="PF13649"/>
    </source>
</evidence>
<evidence type="ECO:0000313" key="3">
    <source>
        <dbReference type="EMBL" id="SEJ66584.1"/>
    </source>
</evidence>
<dbReference type="GO" id="GO:0008168">
    <property type="term" value="F:methyltransferase activity"/>
    <property type="evidence" value="ECO:0007669"/>
    <property type="project" value="UniProtKB-KW"/>
</dbReference>
<proteinExistence type="predicted"/>
<protein>
    <submittedName>
        <fullName evidence="3">Methyltransferase domain-containing protein</fullName>
    </submittedName>
</protein>
<gene>
    <name evidence="3" type="ORF">SAMN05660742_11334</name>
</gene>
<dbReference type="RefSeq" id="WP_177177590.1">
    <property type="nucleotide sequence ID" value="NZ_FNZK01000013.1"/>
</dbReference>
<keyword evidence="4" id="KW-1185">Reference proteome</keyword>
<dbReference type="Proteomes" id="UP000199662">
    <property type="component" value="Unassembled WGS sequence"/>
</dbReference>
<dbReference type="SUPFAM" id="SSF53335">
    <property type="entry name" value="S-adenosyl-L-methionine-dependent methyltransferases"/>
    <property type="match status" value="1"/>
</dbReference>
<evidence type="ECO:0000313" key="4">
    <source>
        <dbReference type="Proteomes" id="UP000199662"/>
    </source>
</evidence>
<dbReference type="EMBL" id="FNZK01000013">
    <property type="protein sequence ID" value="SEJ66584.1"/>
    <property type="molecule type" value="Genomic_DNA"/>
</dbReference>
<dbReference type="STRING" id="84035.SAMN05660742_11334"/>
<dbReference type="InterPro" id="IPR029063">
    <property type="entry name" value="SAM-dependent_MTases_sf"/>
</dbReference>
<organism evidence="3 4">
    <name type="scientific">Propionispira arboris</name>
    <dbReference type="NCBI Taxonomy" id="84035"/>
    <lineage>
        <taxon>Bacteria</taxon>
        <taxon>Bacillati</taxon>
        <taxon>Bacillota</taxon>
        <taxon>Negativicutes</taxon>
        <taxon>Selenomonadales</taxon>
        <taxon>Selenomonadaceae</taxon>
        <taxon>Propionispira</taxon>
    </lineage>
</organism>
<dbReference type="GO" id="GO:0032259">
    <property type="term" value="P:methylation"/>
    <property type="evidence" value="ECO:0007669"/>
    <property type="project" value="UniProtKB-KW"/>
</dbReference>
<feature type="domain" description="Methyltransferase" evidence="2">
    <location>
        <begin position="35"/>
        <end position="127"/>
    </location>
</feature>
<sequence length="189" mass="21886">MNKWDDYYIRTKDNDPNYILHLALSKVNLKTGHAIDLGCGNGADTALLIERGWTVTSIDFQEKALKNTYERILPENRYNLTLIKKKFEDVELPKADLVIANDSLSFCTPKQFPTLWNKIRDAINSEGRFAGNFFSKRNGLVSNQHSFFESDEIKEMFKGFKTEMFFEKYEEGPTSSGELWNIFYVVAKK</sequence>
<evidence type="ECO:0000256" key="1">
    <source>
        <dbReference type="ARBA" id="ARBA00022679"/>
    </source>
</evidence>